<dbReference type="Pfam" id="PF00789">
    <property type="entry name" value="UBX"/>
    <property type="match status" value="1"/>
</dbReference>
<evidence type="ECO:0000256" key="3">
    <source>
        <dbReference type="PROSITE-ProRule" id="PRU00042"/>
    </source>
</evidence>
<keyword evidence="3" id="KW-0479">Metal-binding</keyword>
<dbReference type="GO" id="GO:0005737">
    <property type="term" value="C:cytoplasm"/>
    <property type="evidence" value="ECO:0007669"/>
    <property type="project" value="UniProtKB-SubCell"/>
</dbReference>
<dbReference type="InterPro" id="IPR029071">
    <property type="entry name" value="Ubiquitin-like_domsf"/>
</dbReference>
<comment type="subcellular location">
    <subcellularLocation>
        <location evidence="1">Cytoplasm</location>
    </subcellularLocation>
</comment>
<dbReference type="GO" id="GO:0031397">
    <property type="term" value="P:negative regulation of protein ubiquitination"/>
    <property type="evidence" value="ECO:0007669"/>
    <property type="project" value="TreeGrafter"/>
</dbReference>
<keyword evidence="3" id="KW-0863">Zinc-finger</keyword>
<feature type="region of interest" description="Disordered" evidence="4">
    <location>
        <begin position="23"/>
        <end position="60"/>
    </location>
</feature>
<accession>A0A8D8SW36</accession>
<organism evidence="7">
    <name type="scientific">Cacopsylla melanoneura</name>
    <dbReference type="NCBI Taxonomy" id="428564"/>
    <lineage>
        <taxon>Eukaryota</taxon>
        <taxon>Metazoa</taxon>
        <taxon>Ecdysozoa</taxon>
        <taxon>Arthropoda</taxon>
        <taxon>Hexapoda</taxon>
        <taxon>Insecta</taxon>
        <taxon>Pterygota</taxon>
        <taxon>Neoptera</taxon>
        <taxon>Paraneoptera</taxon>
        <taxon>Hemiptera</taxon>
        <taxon>Sternorrhyncha</taxon>
        <taxon>Psylloidea</taxon>
        <taxon>Psyllidae</taxon>
        <taxon>Psyllinae</taxon>
        <taxon>Cacopsylla</taxon>
    </lineage>
</organism>
<feature type="region of interest" description="Disordered" evidence="4">
    <location>
        <begin position="80"/>
        <end position="104"/>
    </location>
</feature>
<reference evidence="7" key="1">
    <citation type="submission" date="2021-05" db="EMBL/GenBank/DDBJ databases">
        <authorList>
            <person name="Alioto T."/>
            <person name="Alioto T."/>
            <person name="Gomez Garrido J."/>
        </authorList>
    </citation>
    <scope>NUCLEOTIDE SEQUENCE</scope>
</reference>
<dbReference type="GO" id="GO:0008270">
    <property type="term" value="F:zinc ion binding"/>
    <property type="evidence" value="ECO:0007669"/>
    <property type="project" value="UniProtKB-KW"/>
</dbReference>
<dbReference type="GO" id="GO:1903094">
    <property type="term" value="P:negative regulation of protein K48-linked deubiquitination"/>
    <property type="evidence" value="ECO:0007669"/>
    <property type="project" value="TreeGrafter"/>
</dbReference>
<name>A0A8D8SW36_9HEMI</name>
<evidence type="ECO:0000256" key="4">
    <source>
        <dbReference type="SAM" id="MobiDB-lite"/>
    </source>
</evidence>
<evidence type="ECO:0000259" key="5">
    <source>
        <dbReference type="PROSITE" id="PS50033"/>
    </source>
</evidence>
<dbReference type="PROSITE" id="PS50157">
    <property type="entry name" value="ZINC_FINGER_C2H2_2"/>
    <property type="match status" value="1"/>
</dbReference>
<dbReference type="Pfam" id="PF24560">
    <property type="entry name" value="zf-C2H2_OTU1_C"/>
    <property type="match status" value="1"/>
</dbReference>
<dbReference type="GO" id="GO:0005634">
    <property type="term" value="C:nucleus"/>
    <property type="evidence" value="ECO:0007669"/>
    <property type="project" value="TreeGrafter"/>
</dbReference>
<feature type="compositionally biased region" description="Basic and acidic residues" evidence="4">
    <location>
        <begin position="43"/>
        <end position="60"/>
    </location>
</feature>
<feature type="compositionally biased region" description="Basic and acidic residues" evidence="4">
    <location>
        <begin position="92"/>
        <end position="104"/>
    </location>
</feature>
<dbReference type="InterPro" id="IPR001012">
    <property type="entry name" value="UBX_dom"/>
</dbReference>
<dbReference type="PROSITE" id="PS00028">
    <property type="entry name" value="ZINC_FINGER_C2H2_1"/>
    <property type="match status" value="1"/>
</dbReference>
<feature type="domain" description="C2H2-type" evidence="6">
    <location>
        <begin position="61"/>
        <end position="90"/>
    </location>
</feature>
<dbReference type="PANTHER" id="PTHR46340:SF1">
    <property type="entry name" value="UBX DOMAIN-CONTAINING PROTEIN 1"/>
    <property type="match status" value="1"/>
</dbReference>
<dbReference type="EMBL" id="HBUF01241030">
    <property type="protein sequence ID" value="CAG6676974.1"/>
    <property type="molecule type" value="Transcribed_RNA"/>
</dbReference>
<keyword evidence="2" id="KW-0963">Cytoplasm</keyword>
<dbReference type="AlphaFoldDB" id="A0A8D8SW36"/>
<evidence type="ECO:0000313" key="7">
    <source>
        <dbReference type="EMBL" id="CAG6676974.1"/>
    </source>
</evidence>
<dbReference type="CDD" id="cd01772">
    <property type="entry name" value="UBX_UBXN1"/>
    <property type="match status" value="1"/>
</dbReference>
<feature type="domain" description="UBX" evidence="5">
    <location>
        <begin position="217"/>
        <end position="295"/>
    </location>
</feature>
<evidence type="ECO:0000256" key="2">
    <source>
        <dbReference type="ARBA" id="ARBA00022490"/>
    </source>
</evidence>
<proteinExistence type="predicted"/>
<dbReference type="InterPro" id="IPR057766">
    <property type="entry name" value="Znf-C2H2_OTU1-like_C"/>
</dbReference>
<evidence type="ECO:0000259" key="6">
    <source>
        <dbReference type="PROSITE" id="PS50157"/>
    </source>
</evidence>
<dbReference type="GO" id="GO:0032435">
    <property type="term" value="P:negative regulation of proteasomal ubiquitin-dependent protein catabolic process"/>
    <property type="evidence" value="ECO:0007669"/>
    <property type="project" value="TreeGrafter"/>
</dbReference>
<dbReference type="InterPro" id="IPR013087">
    <property type="entry name" value="Znf_C2H2_type"/>
</dbReference>
<evidence type="ECO:0000256" key="1">
    <source>
        <dbReference type="ARBA" id="ARBA00004496"/>
    </source>
</evidence>
<dbReference type="Gene3D" id="3.10.20.90">
    <property type="entry name" value="Phosphatidylinositol 3-kinase Catalytic Subunit, Chain A, domain 1"/>
    <property type="match status" value="1"/>
</dbReference>
<dbReference type="PANTHER" id="PTHR46340">
    <property type="entry name" value="UBX DOMAIN-CONTAINING PROTEIN 1"/>
    <property type="match status" value="1"/>
</dbReference>
<dbReference type="SMART" id="SM00166">
    <property type="entry name" value="UBX"/>
    <property type="match status" value="1"/>
</dbReference>
<keyword evidence="3" id="KW-0862">Zinc</keyword>
<protein>
    <submittedName>
        <fullName evidence="7">UBX domain-containing protein 1-B</fullName>
    </submittedName>
</protein>
<dbReference type="GO" id="GO:0036435">
    <property type="term" value="F:K48-linked polyubiquitin modification-dependent protein binding"/>
    <property type="evidence" value="ECO:0007669"/>
    <property type="project" value="TreeGrafter"/>
</dbReference>
<dbReference type="PROSITE" id="PS50033">
    <property type="entry name" value="UBX"/>
    <property type="match status" value="1"/>
</dbReference>
<dbReference type="SUPFAM" id="SSF54236">
    <property type="entry name" value="Ubiquitin-like"/>
    <property type="match status" value="1"/>
</dbReference>
<sequence>MADSGINNEYLLEMGFSQEKIDKALSMTGHKGHDQSSSASSKPESEAKSEEDSEGAEAKSIKCEDCGKLFKSQGEIEFHAAKSGHSNFSESTEEKKPLTEEEKAEKLKKVEEMLKQKRIEREEKEKLEALEREKIRIKSGKEMIEAKKRLEDIEMKKILEQRKRDKEEERLARQRVKDQIESDKLARKAKFGGESAQAAASLEPKAAPTIVKAPPAKNYNETRLQIRLTNGQALTQTFGIKEPLSAVRVFVELNRTDGDSPFTFMTTFPKKIFKPEDNEQPLDSLGLVPSAVLIVTKNVPA</sequence>